<dbReference type="InterPro" id="IPR049557">
    <property type="entry name" value="Transketolase_CS"/>
</dbReference>
<dbReference type="RefSeq" id="WP_066412965.1">
    <property type="nucleotide sequence ID" value="NZ_CP018866.1"/>
</dbReference>
<keyword evidence="5 10" id="KW-0479">Metal-binding</keyword>
<keyword evidence="13" id="KW-1185">Reference proteome</keyword>
<proteinExistence type="inferred from homology"/>
<protein>
    <recommendedName>
        <fullName evidence="10">1-deoxy-D-xylulose-5-phosphate synthase</fullName>
        <ecNumber evidence="10">2.2.1.7</ecNumber>
    </recommendedName>
    <alternativeName>
        <fullName evidence="10">1-deoxyxylulose-5-phosphate synthase</fullName>
        <shortName evidence="10">DXP synthase</shortName>
        <shortName evidence="10">DXPS</shortName>
    </alternativeName>
</protein>
<dbReference type="EMBL" id="CP018866">
    <property type="protein sequence ID" value="AST92442.1"/>
    <property type="molecule type" value="Genomic_DNA"/>
</dbReference>
<dbReference type="PROSITE" id="PS00801">
    <property type="entry name" value="TRANSKETOLASE_1"/>
    <property type="match status" value="1"/>
</dbReference>
<comment type="similarity">
    <text evidence="2 10">Belongs to the transketolase family. DXPS subfamily.</text>
</comment>
<evidence type="ECO:0000313" key="13">
    <source>
        <dbReference type="Proteomes" id="UP000215224"/>
    </source>
</evidence>
<dbReference type="GO" id="GO:0019288">
    <property type="term" value="P:isopentenyl diphosphate biosynthetic process, methylerythritol 4-phosphate pathway"/>
    <property type="evidence" value="ECO:0007669"/>
    <property type="project" value="TreeGrafter"/>
</dbReference>
<evidence type="ECO:0000313" key="12">
    <source>
        <dbReference type="EMBL" id="AST92442.1"/>
    </source>
</evidence>
<comment type="function">
    <text evidence="10">Catalyzes the acyloin condensation reaction between C atoms 2 and 3 of pyruvate and glyceraldehyde 3-phosphate to yield 1-deoxy-D-xylulose-5-phosphate (DXP).</text>
</comment>
<dbReference type="GO" id="GO:0008661">
    <property type="term" value="F:1-deoxy-D-xylulose-5-phosphate synthase activity"/>
    <property type="evidence" value="ECO:0007669"/>
    <property type="project" value="UniProtKB-UniRule"/>
</dbReference>
<feature type="binding site" evidence="10">
    <location>
        <position position="173"/>
    </location>
    <ligand>
        <name>thiamine diphosphate</name>
        <dbReference type="ChEBI" id="CHEBI:58937"/>
    </ligand>
</feature>
<evidence type="ECO:0000256" key="4">
    <source>
        <dbReference type="ARBA" id="ARBA00022679"/>
    </source>
</evidence>
<dbReference type="HAMAP" id="MF_00315">
    <property type="entry name" value="DXP_synth"/>
    <property type="match status" value="1"/>
</dbReference>
<keyword evidence="9 10" id="KW-0414">Isoprene biosynthesis</keyword>
<feature type="binding site" evidence="10">
    <location>
        <position position="72"/>
    </location>
    <ligand>
        <name>thiamine diphosphate</name>
        <dbReference type="ChEBI" id="CHEBI:58937"/>
    </ligand>
</feature>
<evidence type="ECO:0000256" key="2">
    <source>
        <dbReference type="ARBA" id="ARBA00011081"/>
    </source>
</evidence>
<feature type="binding site" evidence="10">
    <location>
        <position position="367"/>
    </location>
    <ligand>
        <name>thiamine diphosphate</name>
        <dbReference type="ChEBI" id="CHEBI:58937"/>
    </ligand>
</feature>
<dbReference type="NCBIfam" id="TIGR00204">
    <property type="entry name" value="dxs"/>
    <property type="match status" value="1"/>
</dbReference>
<dbReference type="NCBIfam" id="NF003933">
    <property type="entry name" value="PRK05444.2-2"/>
    <property type="match status" value="1"/>
</dbReference>
<dbReference type="InterPro" id="IPR029061">
    <property type="entry name" value="THDP-binding"/>
</dbReference>
<feature type="binding site" evidence="10">
    <location>
        <begin position="145"/>
        <end position="146"/>
    </location>
    <ligand>
        <name>thiamine diphosphate</name>
        <dbReference type="ChEBI" id="CHEBI:58937"/>
    </ligand>
</feature>
<feature type="binding site" evidence="10">
    <location>
        <position position="284"/>
    </location>
    <ligand>
        <name>thiamine diphosphate</name>
        <dbReference type="ChEBI" id="CHEBI:58937"/>
    </ligand>
</feature>
<dbReference type="FunFam" id="3.40.50.970:FF:000030">
    <property type="entry name" value="1-deoxy-D-xylulose-5-phosphate synthase"/>
    <property type="match status" value="1"/>
</dbReference>
<dbReference type="AlphaFoldDB" id="A0A223KSG3"/>
<reference evidence="12 13" key="1">
    <citation type="submission" date="2016-12" db="EMBL/GenBank/DDBJ databases">
        <title>The whole genome sequencing and assembly of Bacillus cohnii DSM 6307T strain.</title>
        <authorList>
            <person name="Lee Y.-J."/>
            <person name="Yi H."/>
            <person name="Bahn Y.-S."/>
            <person name="Kim J.F."/>
            <person name="Lee D.-W."/>
        </authorList>
    </citation>
    <scope>NUCLEOTIDE SEQUENCE [LARGE SCALE GENOMIC DNA]</scope>
    <source>
        <strain evidence="12 13">DSM 6307</strain>
    </source>
</reference>
<dbReference type="GO" id="GO:0009228">
    <property type="term" value="P:thiamine biosynthetic process"/>
    <property type="evidence" value="ECO:0007669"/>
    <property type="project" value="UniProtKB-UniRule"/>
</dbReference>
<keyword evidence="4 10" id="KW-0808">Transferase</keyword>
<dbReference type="GO" id="GO:0030976">
    <property type="term" value="F:thiamine pyrophosphate binding"/>
    <property type="evidence" value="ECO:0007669"/>
    <property type="project" value="UniProtKB-UniRule"/>
</dbReference>
<dbReference type="GO" id="GO:0000287">
    <property type="term" value="F:magnesium ion binding"/>
    <property type="evidence" value="ECO:0007669"/>
    <property type="project" value="UniProtKB-UniRule"/>
</dbReference>
<dbReference type="InterPro" id="IPR020826">
    <property type="entry name" value="Transketolase_BS"/>
</dbReference>
<dbReference type="Pfam" id="PF13292">
    <property type="entry name" value="DXP_synthase_N"/>
    <property type="match status" value="1"/>
</dbReference>
<dbReference type="PROSITE" id="PS00802">
    <property type="entry name" value="TRANSKETOLASE_2"/>
    <property type="match status" value="1"/>
</dbReference>
<comment type="pathway">
    <text evidence="1 10">Metabolic intermediate biosynthesis; 1-deoxy-D-xylulose 5-phosphate biosynthesis; 1-deoxy-D-xylulose 5-phosphate from D-glyceraldehyde 3-phosphate and pyruvate: step 1/1.</text>
</comment>
<dbReference type="STRING" id="1314751.GCA_001591425_01012"/>
<dbReference type="SUPFAM" id="SSF52518">
    <property type="entry name" value="Thiamin diphosphate-binding fold (THDP-binding)"/>
    <property type="match status" value="2"/>
</dbReference>
<dbReference type="FunFam" id="3.40.50.920:FF:000002">
    <property type="entry name" value="1-deoxy-D-xylulose-5-phosphate synthase"/>
    <property type="match status" value="1"/>
</dbReference>
<feature type="binding site" evidence="10">
    <location>
        <position position="144"/>
    </location>
    <ligand>
        <name>Mg(2+)</name>
        <dbReference type="ChEBI" id="CHEBI:18420"/>
    </ligand>
</feature>
<evidence type="ECO:0000259" key="11">
    <source>
        <dbReference type="SMART" id="SM00861"/>
    </source>
</evidence>
<comment type="cofactor">
    <cofactor evidence="10">
        <name>thiamine diphosphate</name>
        <dbReference type="ChEBI" id="CHEBI:58937"/>
    </cofactor>
    <text evidence="10">Binds 1 thiamine pyrophosphate per subunit.</text>
</comment>
<dbReference type="InterPro" id="IPR005477">
    <property type="entry name" value="Dxylulose-5-P_synthase"/>
</dbReference>
<feature type="binding site" evidence="10">
    <location>
        <position position="173"/>
    </location>
    <ligand>
        <name>Mg(2+)</name>
        <dbReference type="ChEBI" id="CHEBI:18420"/>
    </ligand>
</feature>
<evidence type="ECO:0000256" key="7">
    <source>
        <dbReference type="ARBA" id="ARBA00022977"/>
    </source>
</evidence>
<dbReference type="SUPFAM" id="SSF52922">
    <property type="entry name" value="TK C-terminal domain-like"/>
    <property type="match status" value="1"/>
</dbReference>
<organism evidence="12 13">
    <name type="scientific">Sutcliffiella cohnii</name>
    <dbReference type="NCBI Taxonomy" id="33932"/>
    <lineage>
        <taxon>Bacteria</taxon>
        <taxon>Bacillati</taxon>
        <taxon>Bacillota</taxon>
        <taxon>Bacilli</taxon>
        <taxon>Bacillales</taxon>
        <taxon>Bacillaceae</taxon>
        <taxon>Sutcliffiella</taxon>
    </lineage>
</organism>
<dbReference type="GO" id="GO:0005829">
    <property type="term" value="C:cytosol"/>
    <property type="evidence" value="ECO:0007669"/>
    <property type="project" value="TreeGrafter"/>
</dbReference>
<dbReference type="InterPro" id="IPR005475">
    <property type="entry name" value="Transketolase-like_Pyr-bd"/>
</dbReference>
<dbReference type="Gene3D" id="3.40.50.970">
    <property type="match status" value="2"/>
</dbReference>
<dbReference type="UniPathway" id="UPA00064">
    <property type="reaction ID" value="UER00091"/>
</dbReference>
<gene>
    <name evidence="10" type="primary">dxs</name>
    <name evidence="12" type="ORF">BC6307_14635</name>
</gene>
<evidence type="ECO:0000256" key="6">
    <source>
        <dbReference type="ARBA" id="ARBA00022842"/>
    </source>
</evidence>
<evidence type="ECO:0000256" key="10">
    <source>
        <dbReference type="HAMAP-Rule" id="MF_00315"/>
    </source>
</evidence>
<feature type="binding site" evidence="10">
    <location>
        <begin position="113"/>
        <end position="115"/>
    </location>
    <ligand>
        <name>thiamine diphosphate</name>
        <dbReference type="ChEBI" id="CHEBI:58937"/>
    </ligand>
</feature>
<keyword evidence="7 10" id="KW-0784">Thiamine biosynthesis</keyword>
<evidence type="ECO:0000256" key="1">
    <source>
        <dbReference type="ARBA" id="ARBA00004980"/>
    </source>
</evidence>
<dbReference type="CDD" id="cd02007">
    <property type="entry name" value="TPP_DXS"/>
    <property type="match status" value="1"/>
</dbReference>
<dbReference type="Proteomes" id="UP000215224">
    <property type="component" value="Chromosome"/>
</dbReference>
<comment type="cofactor">
    <cofactor evidence="10">
        <name>Mg(2+)</name>
        <dbReference type="ChEBI" id="CHEBI:18420"/>
    </cofactor>
    <text evidence="10">Binds 1 Mg(2+) ion per subunit.</text>
</comment>
<dbReference type="Pfam" id="PF02780">
    <property type="entry name" value="Transketolase_C"/>
    <property type="match status" value="1"/>
</dbReference>
<comment type="catalytic activity">
    <reaction evidence="10">
        <text>D-glyceraldehyde 3-phosphate + pyruvate + H(+) = 1-deoxy-D-xylulose 5-phosphate + CO2</text>
        <dbReference type="Rhea" id="RHEA:12605"/>
        <dbReference type="ChEBI" id="CHEBI:15361"/>
        <dbReference type="ChEBI" id="CHEBI:15378"/>
        <dbReference type="ChEBI" id="CHEBI:16526"/>
        <dbReference type="ChEBI" id="CHEBI:57792"/>
        <dbReference type="ChEBI" id="CHEBI:59776"/>
        <dbReference type="EC" id="2.2.1.7"/>
    </reaction>
</comment>
<evidence type="ECO:0000256" key="9">
    <source>
        <dbReference type="ARBA" id="ARBA00023229"/>
    </source>
</evidence>
<evidence type="ECO:0000256" key="3">
    <source>
        <dbReference type="ARBA" id="ARBA00011738"/>
    </source>
</evidence>
<dbReference type="InterPro" id="IPR009014">
    <property type="entry name" value="Transketo_C/PFOR_II"/>
</dbReference>
<feature type="domain" description="Transketolase-like pyrimidine-binding" evidence="11">
    <location>
        <begin position="316"/>
        <end position="481"/>
    </location>
</feature>
<accession>A0A223KSG3</accession>
<comment type="subunit">
    <text evidence="3 10">Homodimer.</text>
</comment>
<dbReference type="KEGG" id="bcoh:BC6307_14635"/>
<dbReference type="SMART" id="SM00861">
    <property type="entry name" value="Transket_pyr"/>
    <property type="match status" value="1"/>
</dbReference>
<dbReference type="Pfam" id="PF02779">
    <property type="entry name" value="Transket_pyr"/>
    <property type="match status" value="1"/>
</dbReference>
<evidence type="ECO:0000256" key="8">
    <source>
        <dbReference type="ARBA" id="ARBA00023052"/>
    </source>
</evidence>
<keyword evidence="8 10" id="KW-0786">Thiamine pyrophosphate</keyword>
<dbReference type="PANTHER" id="PTHR43322">
    <property type="entry name" value="1-D-DEOXYXYLULOSE 5-PHOSPHATE SYNTHASE-RELATED"/>
    <property type="match status" value="1"/>
</dbReference>
<evidence type="ECO:0000256" key="5">
    <source>
        <dbReference type="ARBA" id="ARBA00022723"/>
    </source>
</evidence>
<dbReference type="Gene3D" id="3.40.50.920">
    <property type="match status" value="1"/>
</dbReference>
<name>A0A223KSG3_9BACI</name>
<sequence length="629" mass="69245">MDVTKITSPQILKKMSTEELEALSADIRQFLIEKLSKTGGHIGPNLGVVELTIALHKVFDSPKDKLLWDVGHQSYVHKILTGRACEFDTLRQYKGLCGFPKMIESEHDVWETGHSSTSLSAAMGMVAARDIKGTKEHVIPIIGDGALTGGMALEALNHIGHEKKNMIVILNDNEMSIAPNVGALHSVLGRLRTAGKYNWVKDELEMLLKKIPAVGGKLASTAERIKDSVKYLLVSGMFFEELGFTYLGPIDGHNYQELFENLQYAKKTEGPVIVHVITKKGKGFKPAETDKVGTWHGTGPYKIETGDLIKPVSAPPAWSSVISETVRRLAREDERIVAITPAMPVGSKLVGFASEFPERMYDVGIAEQHATTMAAGLATQKMKPFLAIYSTFLQRAYDQVVHDICRPNLNVFIGIDRSGLVGEDGETHQGVFDIAFLRHLPNLVLMMPKDENEGQHMVHTSLTYDDGPIALRFPRGNGLGVKMDEELKQIPIGSWEVLKEGSDAAILTFGTTIPMALEAAELLEKEDVSVKVINARFIKPMDEGMLHSLLEDCMPLLTIEEAVLQGGFGSAVLEFANDHGYASPIKRMGIPDRFIEHGSVKALLEEIGLTTPEVVRTIKTIARRKQKRA</sequence>
<keyword evidence="6 10" id="KW-0460">Magnesium</keyword>
<dbReference type="EC" id="2.2.1.7" evidence="10"/>
<dbReference type="InterPro" id="IPR033248">
    <property type="entry name" value="Transketolase_C"/>
</dbReference>
<dbReference type="GO" id="GO:0016114">
    <property type="term" value="P:terpenoid biosynthetic process"/>
    <property type="evidence" value="ECO:0007669"/>
    <property type="project" value="UniProtKB-UniRule"/>
</dbReference>
<dbReference type="CDD" id="cd07033">
    <property type="entry name" value="TPP_PYR_DXS_TK_like"/>
    <property type="match status" value="1"/>
</dbReference>
<dbReference type="PANTHER" id="PTHR43322:SF5">
    <property type="entry name" value="1-DEOXY-D-XYLULOSE-5-PHOSPHATE SYNTHASE, CHLOROPLASTIC"/>
    <property type="match status" value="1"/>
</dbReference>